<protein>
    <submittedName>
        <fullName evidence="2">GNAT family N-acetyltransferase</fullName>
        <ecNumber evidence="2">2.3.1.-</ecNumber>
    </submittedName>
</protein>
<dbReference type="GO" id="GO:0016747">
    <property type="term" value="F:acyltransferase activity, transferring groups other than amino-acyl groups"/>
    <property type="evidence" value="ECO:0007669"/>
    <property type="project" value="InterPro"/>
</dbReference>
<dbReference type="AlphaFoldDB" id="A0A9D2TYP7"/>
<evidence type="ECO:0000313" key="2">
    <source>
        <dbReference type="EMBL" id="HJD31285.1"/>
    </source>
</evidence>
<dbReference type="SUPFAM" id="SSF55729">
    <property type="entry name" value="Acyl-CoA N-acyltransferases (Nat)"/>
    <property type="match status" value="1"/>
</dbReference>
<comment type="caution">
    <text evidence="2">The sequence shown here is derived from an EMBL/GenBank/DDBJ whole genome shotgun (WGS) entry which is preliminary data.</text>
</comment>
<gene>
    <name evidence="2" type="ORF">H9912_05005</name>
</gene>
<sequence length="285" mass="31802">MRISEKIMLAAEKQLNADCGIGENREHVVKAANGILFCRAPRFPEKGYLTAASFGELVRQAMQKETGMQARIYEGIDPFFRGILCGGRVRIMAADEIFDWCVREYGSLKHPEWLGQFSGLRALDGKLRRYGRRIEDVRLNFLPGGKKEERDRKDSFPFEIRWMEEGDLAGRRDLAAFRHAVCGSELTPDVLAAAALKDGRIVGMAGATQDCGLLWQIGVDVDEAYRGRGIATVLVRLLKEEILRRGKIPFYATSQSHILSMDTALGAGFLPAWTEIYAAASRSGR</sequence>
<evidence type="ECO:0000259" key="1">
    <source>
        <dbReference type="PROSITE" id="PS51186"/>
    </source>
</evidence>
<dbReference type="EC" id="2.3.1.-" evidence="2"/>
<accession>A0A9D2TYP7</accession>
<dbReference type="InterPro" id="IPR016181">
    <property type="entry name" value="Acyl_CoA_acyltransferase"/>
</dbReference>
<name>A0A9D2TYP7_9FIRM</name>
<dbReference type="PROSITE" id="PS51186">
    <property type="entry name" value="GNAT"/>
    <property type="match status" value="1"/>
</dbReference>
<organism evidence="2 3">
    <name type="scientific">Candidatus Eisenbergiella stercorigallinarum</name>
    <dbReference type="NCBI Taxonomy" id="2838557"/>
    <lineage>
        <taxon>Bacteria</taxon>
        <taxon>Bacillati</taxon>
        <taxon>Bacillota</taxon>
        <taxon>Clostridia</taxon>
        <taxon>Lachnospirales</taxon>
        <taxon>Lachnospiraceae</taxon>
        <taxon>Eisenbergiella</taxon>
    </lineage>
</organism>
<evidence type="ECO:0000313" key="3">
    <source>
        <dbReference type="Proteomes" id="UP000823851"/>
    </source>
</evidence>
<dbReference type="EMBL" id="DWUW01000143">
    <property type="protein sequence ID" value="HJD31285.1"/>
    <property type="molecule type" value="Genomic_DNA"/>
</dbReference>
<dbReference type="Gene3D" id="3.40.630.30">
    <property type="match status" value="1"/>
</dbReference>
<dbReference type="Pfam" id="PF00583">
    <property type="entry name" value="Acetyltransf_1"/>
    <property type="match status" value="1"/>
</dbReference>
<dbReference type="Proteomes" id="UP000823851">
    <property type="component" value="Unassembled WGS sequence"/>
</dbReference>
<keyword evidence="2" id="KW-0808">Transferase</keyword>
<dbReference type="InterPro" id="IPR000182">
    <property type="entry name" value="GNAT_dom"/>
</dbReference>
<reference evidence="2" key="1">
    <citation type="journal article" date="2021" name="PeerJ">
        <title>Extensive microbial diversity within the chicken gut microbiome revealed by metagenomics and culture.</title>
        <authorList>
            <person name="Gilroy R."/>
            <person name="Ravi A."/>
            <person name="Getino M."/>
            <person name="Pursley I."/>
            <person name="Horton D.L."/>
            <person name="Alikhan N.F."/>
            <person name="Baker D."/>
            <person name="Gharbi K."/>
            <person name="Hall N."/>
            <person name="Watson M."/>
            <person name="Adriaenssens E.M."/>
            <person name="Foster-Nyarko E."/>
            <person name="Jarju S."/>
            <person name="Secka A."/>
            <person name="Antonio M."/>
            <person name="Oren A."/>
            <person name="Chaudhuri R.R."/>
            <person name="La Ragione R."/>
            <person name="Hildebrand F."/>
            <person name="Pallen M.J."/>
        </authorList>
    </citation>
    <scope>NUCLEOTIDE SEQUENCE</scope>
    <source>
        <strain evidence="2">ChiHjej8B7-25341</strain>
    </source>
</reference>
<feature type="domain" description="N-acetyltransferase" evidence="1">
    <location>
        <begin position="142"/>
        <end position="285"/>
    </location>
</feature>
<dbReference type="CDD" id="cd04301">
    <property type="entry name" value="NAT_SF"/>
    <property type="match status" value="1"/>
</dbReference>
<keyword evidence="2" id="KW-0012">Acyltransferase</keyword>
<proteinExistence type="predicted"/>
<reference evidence="2" key="2">
    <citation type="submission" date="2021-04" db="EMBL/GenBank/DDBJ databases">
        <authorList>
            <person name="Gilroy R."/>
        </authorList>
    </citation>
    <scope>NUCLEOTIDE SEQUENCE</scope>
    <source>
        <strain evidence="2">ChiHjej8B7-25341</strain>
    </source>
</reference>